<protein>
    <submittedName>
        <fullName evidence="2">Uncharacterized protein</fullName>
    </submittedName>
</protein>
<evidence type="ECO:0000313" key="3">
    <source>
        <dbReference type="Proteomes" id="UP000294360"/>
    </source>
</evidence>
<gene>
    <name evidence="2" type="ORF">MTUNDRAET4_3937</name>
</gene>
<feature type="region of interest" description="Disordered" evidence="1">
    <location>
        <begin position="73"/>
        <end position="93"/>
    </location>
</feature>
<dbReference type="Pfam" id="PF10134">
    <property type="entry name" value="RPA"/>
    <property type="match status" value="1"/>
</dbReference>
<proteinExistence type="predicted"/>
<dbReference type="EMBL" id="LR536450">
    <property type="protein sequence ID" value="VFU10818.1"/>
    <property type="molecule type" value="Genomic_DNA"/>
</dbReference>
<accession>A0A4U8Z5K9</accession>
<dbReference type="KEGG" id="mtun:MTUNDRAET4_3937"/>
<dbReference type="Proteomes" id="UP000294360">
    <property type="component" value="Chromosome"/>
</dbReference>
<name>A0A4U8Z5K9_METTU</name>
<evidence type="ECO:0000256" key="1">
    <source>
        <dbReference type="SAM" id="MobiDB-lite"/>
    </source>
</evidence>
<organism evidence="2 3">
    <name type="scientific">Methylocella tundrae</name>
    <dbReference type="NCBI Taxonomy" id="227605"/>
    <lineage>
        <taxon>Bacteria</taxon>
        <taxon>Pseudomonadati</taxon>
        <taxon>Pseudomonadota</taxon>
        <taxon>Alphaproteobacteria</taxon>
        <taxon>Hyphomicrobiales</taxon>
        <taxon>Beijerinckiaceae</taxon>
        <taxon>Methylocella</taxon>
    </lineage>
</organism>
<dbReference type="InterPro" id="IPR018777">
    <property type="entry name" value="Replication_initiator_prot_A"/>
</dbReference>
<reference evidence="2 3" key="1">
    <citation type="submission" date="2019-03" db="EMBL/GenBank/DDBJ databases">
        <authorList>
            <person name="Kox A.R. M."/>
        </authorList>
    </citation>
    <scope>NUCLEOTIDE SEQUENCE [LARGE SCALE GENOMIC DNA]</scope>
    <source>
        <strain evidence="2">MTUNDRAET4 annotated genome</strain>
    </source>
</reference>
<dbReference type="AlphaFoldDB" id="A0A4U8Z5K9"/>
<evidence type="ECO:0000313" key="2">
    <source>
        <dbReference type="EMBL" id="VFU10818.1"/>
    </source>
</evidence>
<sequence length="93" mass="10370">MNDAFVLTIDRAYFDLTGGLERWLYRLARKAAVNRRAGASTSRICVSNPAACLLCGASPLNCVESSAANRYPLSARPRSRRRRDTAPQLRTQR</sequence>